<dbReference type="Proteomes" id="UP000326757">
    <property type="component" value="Unassembled WGS sequence"/>
</dbReference>
<keyword evidence="2" id="KW-1185">Reference proteome</keyword>
<organism evidence="1 2">
    <name type="scientific">Monilinia laxa</name>
    <name type="common">Brown rot fungus</name>
    <name type="synonym">Sclerotinia laxa</name>
    <dbReference type="NCBI Taxonomy" id="61186"/>
    <lineage>
        <taxon>Eukaryota</taxon>
        <taxon>Fungi</taxon>
        <taxon>Dikarya</taxon>
        <taxon>Ascomycota</taxon>
        <taxon>Pezizomycotina</taxon>
        <taxon>Leotiomycetes</taxon>
        <taxon>Helotiales</taxon>
        <taxon>Sclerotiniaceae</taxon>
        <taxon>Monilinia</taxon>
    </lineage>
</organism>
<reference evidence="1 2" key="1">
    <citation type="submission" date="2019-06" db="EMBL/GenBank/DDBJ databases">
        <title>Genome Sequence of the Brown Rot Fungal Pathogen Monilinia laxa.</title>
        <authorList>
            <person name="De Miccolis Angelini R.M."/>
            <person name="Landi L."/>
            <person name="Abate D."/>
            <person name="Pollastro S."/>
            <person name="Romanazzi G."/>
            <person name="Faretra F."/>
        </authorList>
    </citation>
    <scope>NUCLEOTIDE SEQUENCE [LARGE SCALE GENOMIC DNA]</scope>
    <source>
        <strain evidence="1 2">Mlax316</strain>
    </source>
</reference>
<proteinExistence type="predicted"/>
<evidence type="ECO:0000313" key="1">
    <source>
        <dbReference type="EMBL" id="KAB8293349.1"/>
    </source>
</evidence>
<name>A0A5N6JWM3_MONLA</name>
<accession>A0A5N6JWM3</accession>
<comment type="caution">
    <text evidence="1">The sequence shown here is derived from an EMBL/GenBank/DDBJ whole genome shotgun (WGS) entry which is preliminary data.</text>
</comment>
<dbReference type="AlphaFoldDB" id="A0A5N6JWM3"/>
<gene>
    <name evidence="1" type="ORF">EYC80_007671</name>
</gene>
<sequence length="72" mass="7893">MRLKALKVPKMNSPARLATSGVLYHAENTSSINTWALHVPAQISHKRIACILEPQYPASSNPCPLIPDPFIS</sequence>
<protein>
    <submittedName>
        <fullName evidence="1">Uncharacterized protein</fullName>
    </submittedName>
</protein>
<dbReference type="EMBL" id="VIGI01000012">
    <property type="protein sequence ID" value="KAB8293349.1"/>
    <property type="molecule type" value="Genomic_DNA"/>
</dbReference>
<evidence type="ECO:0000313" key="2">
    <source>
        <dbReference type="Proteomes" id="UP000326757"/>
    </source>
</evidence>